<sequence length="121" mass="12590">MSMNVVTSGFDGGFHPAPGNQWVVLVGGLGVITLPDNSSTTLTTAGGEFGLLFATDTADLTEVGHGGVFPGPTESIVLQIPTKDNKIPKHRVLKDNEPCTVDEVAGLRSWALGSQAAPHRP</sequence>
<protein>
    <submittedName>
        <fullName evidence="1">Uncharacterized protein</fullName>
    </submittedName>
</protein>
<reference evidence="1" key="1">
    <citation type="submission" date="2017-09" db="EMBL/GenBank/DDBJ databases">
        <title>Polyketide synthases of a Diaporthe helianthi virulent isolate.</title>
        <authorList>
            <person name="Baroncelli R."/>
        </authorList>
    </citation>
    <scope>NUCLEOTIDE SEQUENCE [LARGE SCALE GENOMIC DNA]</scope>
    <source>
        <strain evidence="1">7/96</strain>
    </source>
</reference>
<dbReference type="AlphaFoldDB" id="A0A2P5HTJ0"/>
<dbReference type="InParanoid" id="A0A2P5HTJ0"/>
<dbReference type="OrthoDB" id="3223416at2759"/>
<evidence type="ECO:0000313" key="1">
    <source>
        <dbReference type="EMBL" id="POS73515.1"/>
    </source>
</evidence>
<dbReference type="EMBL" id="MAVT02000783">
    <property type="protein sequence ID" value="POS73515.1"/>
    <property type="molecule type" value="Genomic_DNA"/>
</dbReference>
<organism evidence="1 2">
    <name type="scientific">Diaporthe helianthi</name>
    <dbReference type="NCBI Taxonomy" id="158607"/>
    <lineage>
        <taxon>Eukaryota</taxon>
        <taxon>Fungi</taxon>
        <taxon>Dikarya</taxon>
        <taxon>Ascomycota</taxon>
        <taxon>Pezizomycotina</taxon>
        <taxon>Sordariomycetes</taxon>
        <taxon>Sordariomycetidae</taxon>
        <taxon>Diaporthales</taxon>
        <taxon>Diaporthaceae</taxon>
        <taxon>Diaporthe</taxon>
    </lineage>
</organism>
<keyword evidence="2" id="KW-1185">Reference proteome</keyword>
<accession>A0A2P5HTJ0</accession>
<evidence type="ECO:0000313" key="2">
    <source>
        <dbReference type="Proteomes" id="UP000094444"/>
    </source>
</evidence>
<comment type="caution">
    <text evidence="1">The sequence shown here is derived from an EMBL/GenBank/DDBJ whole genome shotgun (WGS) entry which is preliminary data.</text>
</comment>
<proteinExistence type="predicted"/>
<dbReference type="Proteomes" id="UP000094444">
    <property type="component" value="Unassembled WGS sequence"/>
</dbReference>
<gene>
    <name evidence="1" type="ORF">DHEL01_v208092</name>
</gene>
<name>A0A2P5HTJ0_DIAHE</name>